<evidence type="ECO:0000256" key="1">
    <source>
        <dbReference type="SAM" id="MobiDB-lite"/>
    </source>
</evidence>
<accession>W4KEN6</accession>
<reference evidence="3 4" key="1">
    <citation type="journal article" date="2012" name="New Phytol.">
        <title>Insight into trade-off between wood decay and parasitism from the genome of a fungal forest pathogen.</title>
        <authorList>
            <person name="Olson A."/>
            <person name="Aerts A."/>
            <person name="Asiegbu F."/>
            <person name="Belbahri L."/>
            <person name="Bouzid O."/>
            <person name="Broberg A."/>
            <person name="Canback B."/>
            <person name="Coutinho P.M."/>
            <person name="Cullen D."/>
            <person name="Dalman K."/>
            <person name="Deflorio G."/>
            <person name="van Diepen L.T."/>
            <person name="Dunand C."/>
            <person name="Duplessis S."/>
            <person name="Durling M."/>
            <person name="Gonthier P."/>
            <person name="Grimwood J."/>
            <person name="Fossdal C.G."/>
            <person name="Hansson D."/>
            <person name="Henrissat B."/>
            <person name="Hietala A."/>
            <person name="Himmelstrand K."/>
            <person name="Hoffmeister D."/>
            <person name="Hogberg N."/>
            <person name="James T.Y."/>
            <person name="Karlsson M."/>
            <person name="Kohler A."/>
            <person name="Kues U."/>
            <person name="Lee Y.H."/>
            <person name="Lin Y.C."/>
            <person name="Lind M."/>
            <person name="Lindquist E."/>
            <person name="Lombard V."/>
            <person name="Lucas S."/>
            <person name="Lunden K."/>
            <person name="Morin E."/>
            <person name="Murat C."/>
            <person name="Park J."/>
            <person name="Raffaello T."/>
            <person name="Rouze P."/>
            <person name="Salamov A."/>
            <person name="Schmutz J."/>
            <person name="Solheim H."/>
            <person name="Stahlberg J."/>
            <person name="Velez H."/>
            <person name="de Vries R.P."/>
            <person name="Wiebenga A."/>
            <person name="Woodward S."/>
            <person name="Yakovlev I."/>
            <person name="Garbelotto M."/>
            <person name="Martin F."/>
            <person name="Grigoriev I.V."/>
            <person name="Stenlid J."/>
        </authorList>
    </citation>
    <scope>NUCLEOTIDE SEQUENCE [LARGE SCALE GENOMIC DNA]</scope>
    <source>
        <strain evidence="3 4">TC 32-1</strain>
    </source>
</reference>
<sequence>MGSKSLSSTLENPPSELNIASPSKKRKAQEDTSEHDARPETKEKRKKKSKERKEGSDDEAATPGVGVDEEMQTKKAKKHKKKHGADMELIVSQMSEGVDGEGTVQEGHSKEKQGSDRGEGSDSAKRQRKKRDKEDPVSEDAVLPEGERKSDKAKKPKEKKTKVGKDNTILTDTDHAVAIGKEKKEKREKKKRPRNEKDGGEDDPREGKKKKTRLAVSQDAEYGTETSVKKSSKKRRKGEPTDLPDPEEDESLSDQARKALSYAFIQFVDPESWKFNKARQNWLLRNMWSETTIPDQYVGLVTRYLVNVQGAVRENLIKNCQNHLSLPLSAEPKGTAVSPPIDATDAQNLVAAEASSKRETDGTSVATTSPSARARARAVLVALGVLVS</sequence>
<feature type="compositionally biased region" description="Polar residues" evidence="1">
    <location>
        <begin position="1"/>
        <end position="12"/>
    </location>
</feature>
<feature type="compositionally biased region" description="Acidic residues" evidence="1">
    <location>
        <begin position="242"/>
        <end position="252"/>
    </location>
</feature>
<dbReference type="RefSeq" id="XP_009543977.1">
    <property type="nucleotide sequence ID" value="XM_009545682.1"/>
</dbReference>
<dbReference type="OrthoDB" id="10261563at2759"/>
<dbReference type="InParanoid" id="W4KEN6"/>
<dbReference type="PANTHER" id="PTHR22306">
    <property type="entry name" value="CHROMOSOME 7 OPEN READING FRAME 50"/>
    <property type="match status" value="1"/>
</dbReference>
<organism evidence="3 4">
    <name type="scientific">Heterobasidion irregulare (strain TC 32-1)</name>
    <dbReference type="NCBI Taxonomy" id="747525"/>
    <lineage>
        <taxon>Eukaryota</taxon>
        <taxon>Fungi</taxon>
        <taxon>Dikarya</taxon>
        <taxon>Basidiomycota</taxon>
        <taxon>Agaricomycotina</taxon>
        <taxon>Agaricomycetes</taxon>
        <taxon>Russulales</taxon>
        <taxon>Bondarzewiaceae</taxon>
        <taxon>Heterobasidion</taxon>
        <taxon>Heterobasidion annosum species complex</taxon>
    </lineage>
</organism>
<dbReference type="STRING" id="747525.W4KEN6"/>
<feature type="region of interest" description="Disordered" evidence="1">
    <location>
        <begin position="1"/>
        <end position="253"/>
    </location>
</feature>
<dbReference type="Pfam" id="PF10180">
    <property type="entry name" value="WKF"/>
    <property type="match status" value="1"/>
</dbReference>
<dbReference type="eggNOG" id="KOG4829">
    <property type="taxonomic scope" value="Eukaryota"/>
</dbReference>
<keyword evidence="4" id="KW-1185">Reference proteome</keyword>
<feature type="compositionally biased region" description="Basic residues" evidence="1">
    <location>
        <begin position="74"/>
        <end position="83"/>
    </location>
</feature>
<dbReference type="InterPro" id="IPR019327">
    <property type="entry name" value="WKF"/>
</dbReference>
<dbReference type="EMBL" id="KI925456">
    <property type="protein sequence ID" value="ETW84292.1"/>
    <property type="molecule type" value="Genomic_DNA"/>
</dbReference>
<feature type="domain" description="WKF" evidence="2">
    <location>
        <begin position="269"/>
        <end position="322"/>
    </location>
</feature>
<gene>
    <name evidence="3" type="ORF">HETIRDRAFT_444158</name>
</gene>
<feature type="compositionally biased region" description="Basic and acidic residues" evidence="1">
    <location>
        <begin position="107"/>
        <end position="125"/>
    </location>
</feature>
<evidence type="ECO:0000259" key="2">
    <source>
        <dbReference type="Pfam" id="PF10180"/>
    </source>
</evidence>
<evidence type="ECO:0000313" key="4">
    <source>
        <dbReference type="Proteomes" id="UP000030671"/>
    </source>
</evidence>
<dbReference type="Proteomes" id="UP000030671">
    <property type="component" value="Unassembled WGS sequence"/>
</dbReference>
<feature type="compositionally biased region" description="Basic residues" evidence="1">
    <location>
        <begin position="151"/>
        <end position="162"/>
    </location>
</feature>
<feature type="compositionally biased region" description="Basic and acidic residues" evidence="1">
    <location>
        <begin position="172"/>
        <end position="185"/>
    </location>
</feature>
<proteinExistence type="predicted"/>
<evidence type="ECO:0000313" key="3">
    <source>
        <dbReference type="EMBL" id="ETW84292.1"/>
    </source>
</evidence>
<dbReference type="GeneID" id="20675566"/>
<protein>
    <recommendedName>
        <fullName evidence="2">WKF domain-containing protein</fullName>
    </recommendedName>
</protein>
<dbReference type="KEGG" id="hir:HETIRDRAFT_444158"/>
<feature type="compositionally biased region" description="Basic and acidic residues" evidence="1">
    <location>
        <begin position="28"/>
        <end position="43"/>
    </location>
</feature>
<dbReference type="PANTHER" id="PTHR22306:SF2">
    <property type="entry name" value="CHROMOSOME 7 OPEN READING FRAME 50"/>
    <property type="match status" value="1"/>
</dbReference>
<name>W4KEN6_HETIT</name>
<dbReference type="AlphaFoldDB" id="W4KEN6"/>
<dbReference type="HOGENOM" id="CLU_711853_0_0_1"/>